<sequence>MVLSKISSQSDVSVHSTFASRYVRESLPRPPLQRPISATFFPQQSAAAAPNPNVFSISLAGPQGQIVGGIVAGGLVAAGTLFIIRREELRIRRRNRWGWRSRGLRLRFLAPAEEIRLGMAGCSSWRTASCYEILETGAALGVDCGLVAFGVWKAWHRIKFDSAASD</sequence>
<accession>A0AAV2FYY8</accession>
<keyword evidence="1" id="KW-1133">Transmembrane helix</keyword>
<name>A0AAV2FYY8_9ROSI</name>
<keyword evidence="3" id="KW-1185">Reference proteome</keyword>
<organism evidence="2 3">
    <name type="scientific">Linum trigynum</name>
    <dbReference type="NCBI Taxonomy" id="586398"/>
    <lineage>
        <taxon>Eukaryota</taxon>
        <taxon>Viridiplantae</taxon>
        <taxon>Streptophyta</taxon>
        <taxon>Embryophyta</taxon>
        <taxon>Tracheophyta</taxon>
        <taxon>Spermatophyta</taxon>
        <taxon>Magnoliopsida</taxon>
        <taxon>eudicotyledons</taxon>
        <taxon>Gunneridae</taxon>
        <taxon>Pentapetalae</taxon>
        <taxon>rosids</taxon>
        <taxon>fabids</taxon>
        <taxon>Malpighiales</taxon>
        <taxon>Linaceae</taxon>
        <taxon>Linum</taxon>
    </lineage>
</organism>
<feature type="transmembrane region" description="Helical" evidence="1">
    <location>
        <begin position="66"/>
        <end position="84"/>
    </location>
</feature>
<dbReference type="Proteomes" id="UP001497516">
    <property type="component" value="Chromosome 7"/>
</dbReference>
<protein>
    <submittedName>
        <fullName evidence="2">Uncharacterized protein</fullName>
    </submittedName>
</protein>
<dbReference type="AlphaFoldDB" id="A0AAV2FYY8"/>
<keyword evidence="1" id="KW-0812">Transmembrane</keyword>
<evidence type="ECO:0000256" key="1">
    <source>
        <dbReference type="SAM" id="Phobius"/>
    </source>
</evidence>
<evidence type="ECO:0000313" key="3">
    <source>
        <dbReference type="Proteomes" id="UP001497516"/>
    </source>
</evidence>
<proteinExistence type="predicted"/>
<dbReference type="EMBL" id="OZ034820">
    <property type="protein sequence ID" value="CAL1402745.1"/>
    <property type="molecule type" value="Genomic_DNA"/>
</dbReference>
<evidence type="ECO:0000313" key="2">
    <source>
        <dbReference type="EMBL" id="CAL1402745.1"/>
    </source>
</evidence>
<reference evidence="2 3" key="1">
    <citation type="submission" date="2024-04" db="EMBL/GenBank/DDBJ databases">
        <authorList>
            <person name="Fracassetti M."/>
        </authorList>
    </citation>
    <scope>NUCLEOTIDE SEQUENCE [LARGE SCALE GENOMIC DNA]</scope>
</reference>
<keyword evidence="1" id="KW-0472">Membrane</keyword>
<gene>
    <name evidence="2" type="ORF">LTRI10_LOCUS42723</name>
</gene>